<dbReference type="RefSeq" id="WP_168101862.1">
    <property type="nucleotide sequence ID" value="NZ_JAATEN010000007.1"/>
</dbReference>
<accession>A0ABX1BU70</accession>
<dbReference type="Proteomes" id="UP000695264">
    <property type="component" value="Unassembled WGS sequence"/>
</dbReference>
<dbReference type="Pfam" id="PF00196">
    <property type="entry name" value="GerE"/>
    <property type="match status" value="1"/>
</dbReference>
<keyword evidence="1" id="KW-0805">Transcription regulation</keyword>
<dbReference type="Gene3D" id="1.10.10.10">
    <property type="entry name" value="Winged helix-like DNA-binding domain superfamily/Winged helix DNA-binding domain"/>
    <property type="match status" value="1"/>
</dbReference>
<gene>
    <name evidence="5" type="ORF">HCK00_12225</name>
</gene>
<dbReference type="PANTHER" id="PTHR44688">
    <property type="entry name" value="DNA-BINDING TRANSCRIPTIONAL ACTIVATOR DEVR_DOSR"/>
    <property type="match status" value="1"/>
</dbReference>
<dbReference type="SMART" id="SM00421">
    <property type="entry name" value="HTH_LUXR"/>
    <property type="match status" value="1"/>
</dbReference>
<dbReference type="InterPro" id="IPR016032">
    <property type="entry name" value="Sig_transdc_resp-reg_C-effctor"/>
</dbReference>
<evidence type="ECO:0000259" key="4">
    <source>
        <dbReference type="PROSITE" id="PS50043"/>
    </source>
</evidence>
<dbReference type="PRINTS" id="PR00038">
    <property type="entry name" value="HTHLUXR"/>
</dbReference>
<keyword evidence="6" id="KW-1185">Reference proteome</keyword>
<protein>
    <submittedName>
        <fullName evidence="5">Response regulator transcription factor</fullName>
    </submittedName>
</protein>
<evidence type="ECO:0000313" key="5">
    <source>
        <dbReference type="EMBL" id="NJQ01274.1"/>
    </source>
</evidence>
<dbReference type="InterPro" id="IPR000792">
    <property type="entry name" value="Tscrpt_reg_LuxR_C"/>
</dbReference>
<reference evidence="5 6" key="1">
    <citation type="submission" date="2020-03" db="EMBL/GenBank/DDBJ databases">
        <title>WGS of actinomycetes isolated from Thailand.</title>
        <authorList>
            <person name="Thawai C."/>
        </authorList>
    </citation>
    <scope>NUCLEOTIDE SEQUENCE [LARGE SCALE GENOMIC DNA]</scope>
    <source>
        <strain evidence="5 6">PLAI 1-29</strain>
    </source>
</reference>
<evidence type="ECO:0000256" key="3">
    <source>
        <dbReference type="ARBA" id="ARBA00023163"/>
    </source>
</evidence>
<keyword evidence="3" id="KW-0804">Transcription</keyword>
<organism evidence="5 6">
    <name type="scientific">Streptomyces zingiberis</name>
    <dbReference type="NCBI Taxonomy" id="2053010"/>
    <lineage>
        <taxon>Bacteria</taxon>
        <taxon>Bacillati</taxon>
        <taxon>Actinomycetota</taxon>
        <taxon>Actinomycetes</taxon>
        <taxon>Kitasatosporales</taxon>
        <taxon>Streptomycetaceae</taxon>
        <taxon>Streptomyces</taxon>
    </lineage>
</organism>
<proteinExistence type="predicted"/>
<feature type="domain" description="HTH luxR-type" evidence="4">
    <location>
        <begin position="32"/>
        <end position="97"/>
    </location>
</feature>
<evidence type="ECO:0000256" key="1">
    <source>
        <dbReference type="ARBA" id="ARBA00023015"/>
    </source>
</evidence>
<dbReference type="CDD" id="cd06170">
    <property type="entry name" value="LuxR_C_like"/>
    <property type="match status" value="1"/>
</dbReference>
<dbReference type="SUPFAM" id="SSF46894">
    <property type="entry name" value="C-terminal effector domain of the bipartite response regulators"/>
    <property type="match status" value="1"/>
</dbReference>
<dbReference type="EMBL" id="JAATEN010000007">
    <property type="protein sequence ID" value="NJQ01274.1"/>
    <property type="molecule type" value="Genomic_DNA"/>
</dbReference>
<evidence type="ECO:0000313" key="6">
    <source>
        <dbReference type="Proteomes" id="UP000695264"/>
    </source>
</evidence>
<dbReference type="PANTHER" id="PTHR44688:SF16">
    <property type="entry name" value="DNA-BINDING TRANSCRIPTIONAL ACTIVATOR DEVR_DOSR"/>
    <property type="match status" value="1"/>
</dbReference>
<dbReference type="InterPro" id="IPR036388">
    <property type="entry name" value="WH-like_DNA-bd_sf"/>
</dbReference>
<comment type="caution">
    <text evidence="5">The sequence shown here is derived from an EMBL/GenBank/DDBJ whole genome shotgun (WGS) entry which is preliminary data.</text>
</comment>
<evidence type="ECO:0000256" key="2">
    <source>
        <dbReference type="ARBA" id="ARBA00023125"/>
    </source>
</evidence>
<name>A0ABX1BU70_9ACTN</name>
<dbReference type="PROSITE" id="PS50043">
    <property type="entry name" value="HTH_LUXR_2"/>
    <property type="match status" value="1"/>
</dbReference>
<keyword evidence="2" id="KW-0238">DNA-binding</keyword>
<sequence length="112" mass="12224">MSTAETETLNPRAGLATEWEPAPFHDEGWEVAMARVRLLSERELDVLQLLGRGASNRTIATQLGITERTAKAHVAQILTKLDVESRLQAGITGFAWRNFARGTAARGAGRLP</sequence>